<dbReference type="Pfam" id="PF13976">
    <property type="entry name" value="gag_pre-integrs"/>
    <property type="match status" value="1"/>
</dbReference>
<dbReference type="InterPro" id="IPR012337">
    <property type="entry name" value="RNaseH-like_sf"/>
</dbReference>
<dbReference type="GO" id="GO:0046872">
    <property type="term" value="F:metal ion binding"/>
    <property type="evidence" value="ECO:0007669"/>
    <property type="project" value="UniProtKB-KW"/>
</dbReference>
<feature type="domain" description="Integrase catalytic" evidence="3">
    <location>
        <begin position="93"/>
        <end position="256"/>
    </location>
</feature>
<keyword evidence="5" id="KW-1185">Reference proteome</keyword>
<keyword evidence="2" id="KW-0378">Hydrolase</keyword>
<dbReference type="PANTHER" id="PTHR42648:SF26">
    <property type="entry name" value="INTEGRASE CATALYTIC DOMAIN-CONTAINING PROTEIN"/>
    <property type="match status" value="1"/>
</dbReference>
<dbReference type="InterPro" id="IPR025724">
    <property type="entry name" value="GAG-pre-integrase_dom"/>
</dbReference>
<keyword evidence="4" id="KW-0812">Transmembrane</keyword>
<dbReference type="Gene3D" id="3.30.420.10">
    <property type="entry name" value="Ribonuclease H-like superfamily/Ribonuclease H"/>
    <property type="match status" value="1"/>
</dbReference>
<sequence>MKIEDDDLVTFYPDSGATIFTLEMIRLYSVHLQRLPQLSLTWHQRLGHRGASVFNFLVQNKVIDCRSLENQNQCNVCHIGKQAKLPFSISDSVISEPFQLIHSDLWQSSTPSASGFKWYIVFIDAYSRYSWVYFLKSKSETSIKFHQFHQMIKNVYNASIKYFQADEGGEFIGLIPYLQSHGIIHRFSCPETPQQNGLAERKHRHINDMAHCLLFQAQLPSHYWAEAVQYAVYIMNRLPSAPVKNGIPYFLLHKQTPHYSSLKVFGSLCYPSLIKKSDVKFGPRSVPCVLIEPPGIIPLSSTSSSDPSLLSTSVSVTSQPVNPVLPSNNAHLMVTRIKAVISKPKILPSLLATTCEAIQITPTSYTEASKSSVWVHAMSEEYDALVHNHTWDLVPPNRTHNIIGCKWIYRIKYNSDGSISRYKARLVAHENRQQEGVDCVETFSPVVKPATLRIVLTLAVTSDWDIHQLDVKNAFLNGFIYETVYMKQPA</sequence>
<proteinExistence type="predicted"/>
<accession>A0AAV3Q374</accession>
<dbReference type="SUPFAM" id="SSF53098">
    <property type="entry name" value="Ribonuclease H-like"/>
    <property type="match status" value="1"/>
</dbReference>
<dbReference type="InterPro" id="IPR001584">
    <property type="entry name" value="Integrase_cat-core"/>
</dbReference>
<name>A0AAV3Q374_LITER</name>
<comment type="caution">
    <text evidence="4">The sequence shown here is derived from an EMBL/GenBank/DDBJ whole genome shotgun (WGS) entry which is preliminary data.</text>
</comment>
<dbReference type="AlphaFoldDB" id="A0AAV3Q374"/>
<keyword evidence="4" id="KW-0675">Receptor</keyword>
<evidence type="ECO:0000259" key="3">
    <source>
        <dbReference type="PROSITE" id="PS50994"/>
    </source>
</evidence>
<dbReference type="InterPro" id="IPR013103">
    <property type="entry name" value="RVT_2"/>
</dbReference>
<keyword evidence="4" id="KW-0472">Membrane</keyword>
<gene>
    <name evidence="4" type="ORF">LIER_38490</name>
</gene>
<dbReference type="Proteomes" id="UP001454036">
    <property type="component" value="Unassembled WGS sequence"/>
</dbReference>
<dbReference type="Pfam" id="PF00665">
    <property type="entry name" value="rve"/>
    <property type="match status" value="1"/>
</dbReference>
<dbReference type="EMBL" id="BAABME010019571">
    <property type="protein sequence ID" value="GAA0157637.1"/>
    <property type="molecule type" value="Genomic_DNA"/>
</dbReference>
<dbReference type="PROSITE" id="PS50994">
    <property type="entry name" value="INTEGRASE"/>
    <property type="match status" value="1"/>
</dbReference>
<dbReference type="InterPro" id="IPR036397">
    <property type="entry name" value="RNaseH_sf"/>
</dbReference>
<keyword evidence="1" id="KW-0479">Metal-binding</keyword>
<evidence type="ECO:0000313" key="5">
    <source>
        <dbReference type="Proteomes" id="UP001454036"/>
    </source>
</evidence>
<reference evidence="4 5" key="1">
    <citation type="submission" date="2024-01" db="EMBL/GenBank/DDBJ databases">
        <title>The complete chloroplast genome sequence of Lithospermum erythrorhizon: insights into the phylogenetic relationship among Boraginaceae species and the maternal lineages of purple gromwells.</title>
        <authorList>
            <person name="Okada T."/>
            <person name="Watanabe K."/>
        </authorList>
    </citation>
    <scope>NUCLEOTIDE SEQUENCE [LARGE SCALE GENOMIC DNA]</scope>
</reference>
<protein>
    <submittedName>
        <fullName evidence="4">Transmembrane signal receptor</fullName>
    </submittedName>
</protein>
<organism evidence="4 5">
    <name type="scientific">Lithospermum erythrorhizon</name>
    <name type="common">Purple gromwell</name>
    <name type="synonym">Lithospermum officinale var. erythrorhizon</name>
    <dbReference type="NCBI Taxonomy" id="34254"/>
    <lineage>
        <taxon>Eukaryota</taxon>
        <taxon>Viridiplantae</taxon>
        <taxon>Streptophyta</taxon>
        <taxon>Embryophyta</taxon>
        <taxon>Tracheophyta</taxon>
        <taxon>Spermatophyta</taxon>
        <taxon>Magnoliopsida</taxon>
        <taxon>eudicotyledons</taxon>
        <taxon>Gunneridae</taxon>
        <taxon>Pentapetalae</taxon>
        <taxon>asterids</taxon>
        <taxon>lamiids</taxon>
        <taxon>Boraginales</taxon>
        <taxon>Boraginaceae</taxon>
        <taxon>Boraginoideae</taxon>
        <taxon>Lithospermeae</taxon>
        <taxon>Lithospermum</taxon>
    </lineage>
</organism>
<dbReference type="GO" id="GO:0015074">
    <property type="term" value="P:DNA integration"/>
    <property type="evidence" value="ECO:0007669"/>
    <property type="project" value="InterPro"/>
</dbReference>
<dbReference type="InterPro" id="IPR039537">
    <property type="entry name" value="Retrotran_Ty1/copia-like"/>
</dbReference>
<evidence type="ECO:0000256" key="1">
    <source>
        <dbReference type="ARBA" id="ARBA00022723"/>
    </source>
</evidence>
<dbReference type="GO" id="GO:0016787">
    <property type="term" value="F:hydrolase activity"/>
    <property type="evidence" value="ECO:0007669"/>
    <property type="project" value="UniProtKB-KW"/>
</dbReference>
<dbReference type="GO" id="GO:0003676">
    <property type="term" value="F:nucleic acid binding"/>
    <property type="evidence" value="ECO:0007669"/>
    <property type="project" value="InterPro"/>
</dbReference>
<dbReference type="PANTHER" id="PTHR42648">
    <property type="entry name" value="TRANSPOSASE, PUTATIVE-RELATED"/>
    <property type="match status" value="1"/>
</dbReference>
<evidence type="ECO:0000256" key="2">
    <source>
        <dbReference type="ARBA" id="ARBA00022801"/>
    </source>
</evidence>
<evidence type="ECO:0000313" key="4">
    <source>
        <dbReference type="EMBL" id="GAA0157637.1"/>
    </source>
</evidence>
<dbReference type="Pfam" id="PF07727">
    <property type="entry name" value="RVT_2"/>
    <property type="match status" value="1"/>
</dbReference>